<dbReference type="Pfam" id="PF02378">
    <property type="entry name" value="PTS_EIIC"/>
    <property type="match status" value="1"/>
</dbReference>
<dbReference type="InterPro" id="IPR013014">
    <property type="entry name" value="PTS_EIIC_2"/>
</dbReference>
<keyword evidence="5" id="KW-0598">Phosphotransferase system</keyword>
<evidence type="ECO:0000259" key="10">
    <source>
        <dbReference type="PROSITE" id="PS51104"/>
    </source>
</evidence>
<comment type="subcellular location">
    <subcellularLocation>
        <location evidence="1">Cell inner membrane</location>
        <topology evidence="1">Multi-pass membrane protein</topology>
    </subcellularLocation>
</comment>
<evidence type="ECO:0000256" key="3">
    <source>
        <dbReference type="ARBA" id="ARBA00022475"/>
    </source>
</evidence>
<dbReference type="PROSITE" id="PS51104">
    <property type="entry name" value="PTS_EIIC_TYPE_2"/>
    <property type="match status" value="1"/>
</dbReference>
<feature type="transmembrane region" description="Helical" evidence="9">
    <location>
        <begin position="21"/>
        <end position="39"/>
    </location>
</feature>
<proteinExistence type="predicted"/>
<reference evidence="11 12" key="1">
    <citation type="submission" date="2020-08" db="EMBL/GenBank/DDBJ databases">
        <title>Genome public.</title>
        <authorList>
            <person name="Liu C."/>
            <person name="Sun Q."/>
        </authorList>
    </citation>
    <scope>NUCLEOTIDE SEQUENCE [LARGE SCALE GENOMIC DNA]</scope>
    <source>
        <strain evidence="11 12">BX4</strain>
    </source>
</reference>
<gene>
    <name evidence="11" type="ORF">H8S00_07310</name>
</gene>
<evidence type="ECO:0000256" key="4">
    <source>
        <dbReference type="ARBA" id="ARBA00022597"/>
    </source>
</evidence>
<evidence type="ECO:0000256" key="5">
    <source>
        <dbReference type="ARBA" id="ARBA00022683"/>
    </source>
</evidence>
<feature type="transmembrane region" description="Helical" evidence="9">
    <location>
        <begin position="84"/>
        <end position="104"/>
    </location>
</feature>
<protein>
    <submittedName>
        <fullName evidence="11">PTS transporter subunit EIIC</fullName>
    </submittedName>
</protein>
<evidence type="ECO:0000256" key="1">
    <source>
        <dbReference type="ARBA" id="ARBA00004429"/>
    </source>
</evidence>
<dbReference type="EMBL" id="JACOOZ010000004">
    <property type="protein sequence ID" value="MBC5667784.1"/>
    <property type="molecule type" value="Genomic_DNA"/>
</dbReference>
<feature type="transmembrane region" description="Helical" evidence="9">
    <location>
        <begin position="297"/>
        <end position="318"/>
    </location>
</feature>
<feature type="domain" description="PTS EIIC type-2" evidence="10">
    <location>
        <begin position="11"/>
        <end position="397"/>
    </location>
</feature>
<accession>A0ABR7F2H5</accession>
<feature type="transmembrane region" description="Helical" evidence="9">
    <location>
        <begin position="176"/>
        <end position="202"/>
    </location>
</feature>
<keyword evidence="3" id="KW-1003">Cell membrane</keyword>
<dbReference type="PANTHER" id="PTHR30505">
    <property type="entry name" value="FRUCTOSE-LIKE PERMEASE"/>
    <property type="match status" value="1"/>
</dbReference>
<keyword evidence="12" id="KW-1185">Reference proteome</keyword>
<dbReference type="Proteomes" id="UP000597877">
    <property type="component" value="Unassembled WGS sequence"/>
</dbReference>
<evidence type="ECO:0000256" key="8">
    <source>
        <dbReference type="ARBA" id="ARBA00023136"/>
    </source>
</evidence>
<keyword evidence="8 9" id="KW-0472">Membrane</keyword>
<name>A0ABR7F2H5_9FIRM</name>
<dbReference type="InterPro" id="IPR050864">
    <property type="entry name" value="Bacterial_PTS_Sugar_Transport"/>
</dbReference>
<feature type="transmembrane region" description="Helical" evidence="9">
    <location>
        <begin position="330"/>
        <end position="358"/>
    </location>
</feature>
<feature type="transmembrane region" description="Helical" evidence="9">
    <location>
        <begin position="54"/>
        <end position="77"/>
    </location>
</feature>
<evidence type="ECO:0000313" key="12">
    <source>
        <dbReference type="Proteomes" id="UP000597877"/>
    </source>
</evidence>
<keyword evidence="7 9" id="KW-1133">Transmembrane helix</keyword>
<feature type="transmembrane region" description="Helical" evidence="9">
    <location>
        <begin position="370"/>
        <end position="391"/>
    </location>
</feature>
<dbReference type="InterPro" id="IPR006327">
    <property type="entry name" value="PTS_IIC_fruc"/>
</dbReference>
<evidence type="ECO:0000313" key="11">
    <source>
        <dbReference type="EMBL" id="MBC5667784.1"/>
    </source>
</evidence>
<dbReference type="NCBIfam" id="TIGR01427">
    <property type="entry name" value="PTS_IIC_fructo"/>
    <property type="match status" value="1"/>
</dbReference>
<dbReference type="PANTHER" id="PTHR30505:SF34">
    <property type="entry name" value="FRUCTOSE-LIKE PERMEASE IIC COMPONENT 2"/>
    <property type="match status" value="1"/>
</dbReference>
<evidence type="ECO:0000256" key="6">
    <source>
        <dbReference type="ARBA" id="ARBA00022692"/>
    </source>
</evidence>
<evidence type="ECO:0000256" key="9">
    <source>
        <dbReference type="SAM" id="Phobius"/>
    </source>
</evidence>
<sequence>MKELVDILKNTKQHLMNGVSYMIPVVVGGGILMAIAVLLTGEGAAPGWGSGLPYWLWTIGADALGLMCPVFAAYIAYSIADRPGIAVGMAGGFMALNIPTGLGAPVQTLVEITKGVTVPDGAVLTTIDNVQYYVNSTRTVQTASAGFIGAAIAGLIAGIVAHYLKKIPLPKSMQSLKSIIIIPVVGVLIVGAIMFSCGAPIASFMTWLEGVMTDMAHGNHGSLALAGISALASLMIAFDLGGPVNKVAYSILMVAFVGTGIYTFAAPVGIAICIPPIGCGVASLVLRKKFSPEEQNAGIGAIAMGCCGITEGAISYTAADPTRMIPINMIASAIAGGLAGFLGVGAKMSACWGGLIVAPVIQGESFMSGWPLYVICILVGVAIYVGLCALLKKDYVAPEPEDLGDVDISFE</sequence>
<dbReference type="RefSeq" id="WP_021953530.1">
    <property type="nucleotide sequence ID" value="NZ_JACOOZ010000004.1"/>
</dbReference>
<comment type="caution">
    <text evidence="11">The sequence shown here is derived from an EMBL/GenBank/DDBJ whole genome shotgun (WGS) entry which is preliminary data.</text>
</comment>
<feature type="transmembrane region" description="Helical" evidence="9">
    <location>
        <begin position="222"/>
        <end position="240"/>
    </location>
</feature>
<keyword evidence="6 9" id="KW-0812">Transmembrane</keyword>
<evidence type="ECO:0000256" key="7">
    <source>
        <dbReference type="ARBA" id="ARBA00022989"/>
    </source>
</evidence>
<keyword evidence="4" id="KW-0762">Sugar transport</keyword>
<organism evidence="11 12">
    <name type="scientific">Eubacterium segne</name>
    <dbReference type="NCBI Taxonomy" id="2763045"/>
    <lineage>
        <taxon>Bacteria</taxon>
        <taxon>Bacillati</taxon>
        <taxon>Bacillota</taxon>
        <taxon>Clostridia</taxon>
        <taxon>Eubacteriales</taxon>
        <taxon>Eubacteriaceae</taxon>
        <taxon>Eubacterium</taxon>
    </lineage>
</organism>
<evidence type="ECO:0000256" key="2">
    <source>
        <dbReference type="ARBA" id="ARBA00022448"/>
    </source>
</evidence>
<keyword evidence="2" id="KW-0813">Transport</keyword>
<feature type="transmembrane region" description="Helical" evidence="9">
    <location>
        <begin position="247"/>
        <end position="277"/>
    </location>
</feature>
<dbReference type="InterPro" id="IPR003352">
    <property type="entry name" value="PTS_EIIC"/>
</dbReference>
<feature type="transmembrane region" description="Helical" evidence="9">
    <location>
        <begin position="143"/>
        <end position="164"/>
    </location>
</feature>